<dbReference type="GeneID" id="54334156"/>
<keyword evidence="1 2" id="KW-0732">Signal</keyword>
<dbReference type="EMBL" id="QUQM01000008">
    <property type="protein sequence ID" value="KAA8642510.1"/>
    <property type="molecule type" value="Genomic_DNA"/>
</dbReference>
<dbReference type="Gene3D" id="3.40.190.10">
    <property type="entry name" value="Periplasmic binding protein-like II"/>
    <property type="match status" value="2"/>
</dbReference>
<reference evidence="3 4" key="1">
    <citation type="submission" date="2019-08" db="EMBL/GenBank/DDBJ databases">
        <title>The genome sequence of a newly discovered highly antifungal drug resistant Aspergillus species, Aspergillus tanneri NIH 1004.</title>
        <authorList>
            <person name="Mounaud S."/>
            <person name="Singh I."/>
            <person name="Joardar V."/>
            <person name="Pakala S."/>
            <person name="Pakala S."/>
            <person name="Venepally P."/>
            <person name="Chung J.K."/>
            <person name="Losada L."/>
            <person name="Nierman W.C."/>
        </authorList>
    </citation>
    <scope>NUCLEOTIDE SEQUENCE [LARGE SCALE GENOMIC DNA]</scope>
    <source>
        <strain evidence="3 4">NIH1004</strain>
    </source>
</reference>
<dbReference type="Pfam" id="PF13343">
    <property type="entry name" value="SBP_bac_6"/>
    <property type="match status" value="1"/>
</dbReference>
<sequence length="358" mass="40229">MRKFLFLCLAGSSLATVTTQSSYPSRGILTDTRSLDEIYAAASTESGELTVLWGGDAPSQASGVVSAWKAKFPNIPLNLTVDVSKYHDSRVDREFQKSGSDGADIAILQTVHDFDRWKRAGRLLSYKPAGWDNIYSSIKDPSGAYTPLFINGFGNIIYNTERLQESQVPSRYDAFVDPFWKGKLALTYPNDDDAIAFLFVQIIEKYGWDWLESLAQQDIQWVRGTQTPGDILSYSNSTRSITFTTSRTSQNTAIKIPEDGRMSWPQSGAIFATSQHRESAKLFMSWLLSDEAQKTFSRQYSVRKDLGTPGNNTVWDDPTTGVTQFSNFMSNRELVEWWKLQFETTLGTPQGVDPVKTY</sequence>
<evidence type="ECO:0000256" key="2">
    <source>
        <dbReference type="SAM" id="SignalP"/>
    </source>
</evidence>
<evidence type="ECO:0000313" key="4">
    <source>
        <dbReference type="Proteomes" id="UP000324241"/>
    </source>
</evidence>
<dbReference type="AlphaFoldDB" id="A0A5M9MAP4"/>
<name>A0A5M9MAP4_9EURO</name>
<evidence type="ECO:0000256" key="1">
    <source>
        <dbReference type="ARBA" id="ARBA00022729"/>
    </source>
</evidence>
<proteinExistence type="predicted"/>
<evidence type="ECO:0000313" key="3">
    <source>
        <dbReference type="EMBL" id="KAA8642510.1"/>
    </source>
</evidence>
<protein>
    <recommendedName>
        <fullName evidence="5">ABC-type Fe3+ transport system</fullName>
    </recommendedName>
</protein>
<organism evidence="3 4">
    <name type="scientific">Aspergillus tanneri</name>
    <dbReference type="NCBI Taxonomy" id="1220188"/>
    <lineage>
        <taxon>Eukaryota</taxon>
        <taxon>Fungi</taxon>
        <taxon>Dikarya</taxon>
        <taxon>Ascomycota</taxon>
        <taxon>Pezizomycotina</taxon>
        <taxon>Eurotiomycetes</taxon>
        <taxon>Eurotiomycetidae</taxon>
        <taxon>Eurotiales</taxon>
        <taxon>Aspergillaceae</taxon>
        <taxon>Aspergillus</taxon>
        <taxon>Aspergillus subgen. Circumdati</taxon>
    </lineage>
</organism>
<dbReference type="Proteomes" id="UP000324241">
    <property type="component" value="Unassembled WGS sequence"/>
</dbReference>
<evidence type="ECO:0008006" key="5">
    <source>
        <dbReference type="Google" id="ProtNLM"/>
    </source>
</evidence>
<comment type="caution">
    <text evidence="3">The sequence shown here is derived from an EMBL/GenBank/DDBJ whole genome shotgun (WGS) entry which is preliminary data.</text>
</comment>
<feature type="chain" id="PRO_5024380839" description="ABC-type Fe3+ transport system" evidence="2">
    <location>
        <begin position="16"/>
        <end position="358"/>
    </location>
</feature>
<gene>
    <name evidence="3" type="ORF">ATNIH1004_011455</name>
</gene>
<dbReference type="VEuPathDB" id="FungiDB:EYZ11_011694"/>
<dbReference type="SUPFAM" id="SSF53850">
    <property type="entry name" value="Periplasmic binding protein-like II"/>
    <property type="match status" value="1"/>
</dbReference>
<dbReference type="PANTHER" id="PTHR30006">
    <property type="entry name" value="THIAMINE-BINDING PERIPLASMIC PROTEIN-RELATED"/>
    <property type="match status" value="1"/>
</dbReference>
<dbReference type="PANTHER" id="PTHR30006:SF2">
    <property type="entry name" value="ABC TRANSPORTER SUBSTRATE-BINDING PROTEIN"/>
    <property type="match status" value="1"/>
</dbReference>
<dbReference type="RefSeq" id="XP_033421872.1">
    <property type="nucleotide sequence ID" value="XM_033576017.1"/>
</dbReference>
<accession>A0A5M9MAP4</accession>
<dbReference type="OrthoDB" id="124329at2759"/>
<feature type="signal peptide" evidence="2">
    <location>
        <begin position="1"/>
        <end position="15"/>
    </location>
</feature>